<evidence type="ECO:0000256" key="2">
    <source>
        <dbReference type="ARBA" id="ARBA00005194"/>
    </source>
</evidence>
<keyword evidence="6 8" id="KW-0275">Fatty acid biosynthesis</keyword>
<evidence type="ECO:0000256" key="5">
    <source>
        <dbReference type="ARBA" id="ARBA00023098"/>
    </source>
</evidence>
<feature type="domain" description="Lipoyl-binding" evidence="9">
    <location>
        <begin position="85"/>
        <end position="161"/>
    </location>
</feature>
<keyword evidence="4 8" id="KW-0276">Fatty acid metabolism</keyword>
<dbReference type="GO" id="GO:0009317">
    <property type="term" value="C:acetyl-CoA carboxylase complex"/>
    <property type="evidence" value="ECO:0007669"/>
    <property type="project" value="InterPro"/>
</dbReference>
<proteinExistence type="predicted"/>
<evidence type="ECO:0000256" key="8">
    <source>
        <dbReference type="RuleBase" id="RU364072"/>
    </source>
</evidence>
<dbReference type="InterPro" id="IPR011053">
    <property type="entry name" value="Single_hybrid_motif"/>
</dbReference>
<reference evidence="10 11" key="1">
    <citation type="submission" date="2017-08" db="EMBL/GenBank/DDBJ databases">
        <title>Whole Genome Sequence of Sphingobium hydrophobicum C1: Insights into Adaption to the Electronic-waste Contaminated Sediment.</title>
        <authorList>
            <person name="Song D."/>
            <person name="Chen X."/>
            <person name="Xu M."/>
        </authorList>
    </citation>
    <scope>NUCLEOTIDE SEQUENCE [LARGE SCALE GENOMIC DNA]</scope>
    <source>
        <strain evidence="10 11">C1</strain>
    </source>
</reference>
<gene>
    <name evidence="10" type="ORF">CJD35_06405</name>
</gene>
<comment type="pathway">
    <text evidence="2 8">Lipid metabolism; fatty acid biosynthesis.</text>
</comment>
<dbReference type="GO" id="GO:0006633">
    <property type="term" value="P:fatty acid biosynthetic process"/>
    <property type="evidence" value="ECO:0007669"/>
    <property type="project" value="UniProtKB-UniPathway"/>
</dbReference>
<dbReference type="UniPathway" id="UPA00094"/>
<dbReference type="Pfam" id="PF00364">
    <property type="entry name" value="Biotin_lipoyl"/>
    <property type="match status" value="1"/>
</dbReference>
<name>A0A249MRZ0_SPHXE</name>
<dbReference type="KEGG" id="shyd:CJD35_06405"/>
<keyword evidence="7 8" id="KW-0092">Biotin</keyword>
<evidence type="ECO:0000256" key="1">
    <source>
        <dbReference type="ARBA" id="ARBA00003761"/>
    </source>
</evidence>
<dbReference type="PROSITE" id="PS50968">
    <property type="entry name" value="BIOTINYL_LIPOYL"/>
    <property type="match status" value="1"/>
</dbReference>
<sequence length="163" mass="16661">MSDQLARDIELLAELFKTGGWQEVRIESQGISLLLSNDPATAPIGGQSVGPVPLAPSPSAVPAAAVTAPASPAAVDTPSAIDPSWKAVTAPNLGTFYRSPKPGSPAFVEVGQHVEADTEVCLIEVMKLFTSVKAGVAGTVKSIAAADAALVEGGQVLLYIQQD</sequence>
<dbReference type="AlphaFoldDB" id="A0A249MRZ0"/>
<evidence type="ECO:0000259" key="9">
    <source>
        <dbReference type="PROSITE" id="PS50968"/>
    </source>
</evidence>
<evidence type="ECO:0000256" key="7">
    <source>
        <dbReference type="ARBA" id="ARBA00023267"/>
    </source>
</evidence>
<keyword evidence="5 8" id="KW-0443">Lipid metabolism</keyword>
<organism evidence="10 11">
    <name type="scientific">Sphingobium xenophagum</name>
    <dbReference type="NCBI Taxonomy" id="121428"/>
    <lineage>
        <taxon>Bacteria</taxon>
        <taxon>Pseudomonadati</taxon>
        <taxon>Pseudomonadota</taxon>
        <taxon>Alphaproteobacteria</taxon>
        <taxon>Sphingomonadales</taxon>
        <taxon>Sphingomonadaceae</taxon>
        <taxon>Sphingobium</taxon>
    </lineage>
</organism>
<dbReference type="GO" id="GO:0003989">
    <property type="term" value="F:acetyl-CoA carboxylase activity"/>
    <property type="evidence" value="ECO:0007669"/>
    <property type="project" value="InterPro"/>
</dbReference>
<dbReference type="EMBL" id="CP022745">
    <property type="protein sequence ID" value="ASY44121.1"/>
    <property type="molecule type" value="Genomic_DNA"/>
</dbReference>
<dbReference type="InterPro" id="IPR000089">
    <property type="entry name" value="Biotin_lipoyl"/>
</dbReference>
<protein>
    <recommendedName>
        <fullName evidence="8">Biotin carboxyl carrier protein of acetyl-CoA carboxylase</fullName>
    </recommendedName>
</protein>
<evidence type="ECO:0000313" key="10">
    <source>
        <dbReference type="EMBL" id="ASY44121.1"/>
    </source>
</evidence>
<evidence type="ECO:0000313" key="11">
    <source>
        <dbReference type="Proteomes" id="UP000217141"/>
    </source>
</evidence>
<dbReference type="CDD" id="cd06850">
    <property type="entry name" value="biotinyl_domain"/>
    <property type="match status" value="1"/>
</dbReference>
<accession>A0A249MRZ0</accession>
<dbReference type="SUPFAM" id="SSF51230">
    <property type="entry name" value="Single hybrid motif"/>
    <property type="match status" value="1"/>
</dbReference>
<dbReference type="RefSeq" id="WP_095686943.1">
    <property type="nucleotide sequence ID" value="NZ_CP022745.1"/>
</dbReference>
<dbReference type="PRINTS" id="PR01071">
    <property type="entry name" value="ACOABIOTINCC"/>
</dbReference>
<comment type="function">
    <text evidence="1 8">This protein is a component of the acetyl coenzyme A carboxylase complex; first, biotin carboxylase catalyzes the carboxylation of the carrier protein and then the transcarboxylase transfers the carboxyl group to form malonyl-CoA.</text>
</comment>
<evidence type="ECO:0000256" key="4">
    <source>
        <dbReference type="ARBA" id="ARBA00022832"/>
    </source>
</evidence>
<evidence type="ECO:0000256" key="6">
    <source>
        <dbReference type="ARBA" id="ARBA00023160"/>
    </source>
</evidence>
<dbReference type="InterPro" id="IPR001882">
    <property type="entry name" value="Biotin_BS"/>
</dbReference>
<dbReference type="Gene3D" id="2.40.50.100">
    <property type="match status" value="1"/>
</dbReference>
<keyword evidence="3 8" id="KW-0444">Lipid biosynthesis</keyword>
<dbReference type="InterPro" id="IPR001249">
    <property type="entry name" value="AcCoA_biotinCC"/>
</dbReference>
<evidence type="ECO:0000256" key="3">
    <source>
        <dbReference type="ARBA" id="ARBA00022516"/>
    </source>
</evidence>
<dbReference type="PROSITE" id="PS00188">
    <property type="entry name" value="BIOTIN"/>
    <property type="match status" value="1"/>
</dbReference>
<dbReference type="Proteomes" id="UP000217141">
    <property type="component" value="Chromosome I"/>
</dbReference>